<reference evidence="5 8" key="5">
    <citation type="submission" date="2020-02" db="EMBL/GenBank/DDBJ databases">
        <title>Newly sequenced genome of strain CSTR1 showed variability in Candidatus Kuenenia stuttgartiensis genomes.</title>
        <authorList>
            <person name="Ding C."/>
            <person name="Adrian L."/>
        </authorList>
    </citation>
    <scope>NUCLEOTIDE SEQUENCE [LARGE SCALE GENOMIC DNA]</scope>
    <source>
        <strain evidence="5 8">CSTR1</strain>
    </source>
</reference>
<reference evidence="7" key="3">
    <citation type="submission" date="2017-10" db="EMBL/GenBank/DDBJ databases">
        <authorList>
            <person name="Frank J."/>
        </authorList>
    </citation>
    <scope>NUCLEOTIDE SEQUENCE [LARGE SCALE GENOMIC DNA]</scope>
</reference>
<dbReference type="AlphaFoldDB" id="Q1PZ52"/>
<dbReference type="EMBL" id="CP049055">
    <property type="protein sequence ID" value="QII10273.1"/>
    <property type="molecule type" value="Genomic_DNA"/>
</dbReference>
<dbReference type="KEGG" id="kst:KSMBR1_1382"/>
<evidence type="ECO:0000313" key="8">
    <source>
        <dbReference type="Proteomes" id="UP000501926"/>
    </source>
</evidence>
<dbReference type="EMBL" id="LT934425">
    <property type="protein sequence ID" value="SOH03882.1"/>
    <property type="molecule type" value="Genomic_DNA"/>
</dbReference>
<keyword evidence="1" id="KW-0680">Restriction system</keyword>
<dbReference type="InterPro" id="IPR044946">
    <property type="entry name" value="Restrct_endonuc_typeI_TRD_sf"/>
</dbReference>
<evidence type="ECO:0008006" key="9">
    <source>
        <dbReference type="Google" id="ProtNLM"/>
    </source>
</evidence>
<accession>Q1PZ52</accession>
<evidence type="ECO:0000313" key="6">
    <source>
        <dbReference type="EMBL" id="SOH03882.1"/>
    </source>
</evidence>
<feature type="coiled-coil region" evidence="3">
    <location>
        <begin position="32"/>
        <end position="59"/>
    </location>
</feature>
<reference evidence="4" key="2">
    <citation type="submission" date="2006-01" db="EMBL/GenBank/DDBJ databases">
        <authorList>
            <person name="Genoscope"/>
        </authorList>
    </citation>
    <scope>NUCLEOTIDE SEQUENCE</scope>
</reference>
<keyword evidence="2" id="KW-0238">DNA-binding</keyword>
<evidence type="ECO:0000313" key="4">
    <source>
        <dbReference type="EMBL" id="CAJ72360.1"/>
    </source>
</evidence>
<keyword evidence="3" id="KW-0175">Coiled coil</keyword>
<dbReference type="Gene3D" id="3.90.220.20">
    <property type="entry name" value="DNA methylase specificity domains"/>
    <property type="match status" value="1"/>
</dbReference>
<reference evidence="6" key="4">
    <citation type="submission" date="2017-10" db="EMBL/GenBank/DDBJ databases">
        <authorList>
            <person name="Banno H."/>
            <person name="Chua N.-H."/>
        </authorList>
    </citation>
    <scope>NUCLEOTIDE SEQUENCE [LARGE SCALE GENOMIC DNA]</scope>
    <source>
        <strain evidence="6">Kuenenia_mbr1_ru-nijmegen</strain>
    </source>
</reference>
<sequence>MFFQETGLYKNQNGVGPLSMRFPNDKAEQRSIVEYLNGLQRKSEELKQLQSETEAELAVFTPALLAKAFRGEL</sequence>
<evidence type="ECO:0000256" key="3">
    <source>
        <dbReference type="SAM" id="Coils"/>
    </source>
</evidence>
<reference evidence="4" key="1">
    <citation type="journal article" date="2006" name="Nature">
        <title>Deciphering the evolution and metabolism of an anammox bacterium from a community genome.</title>
        <authorList>
            <person name="Strous M."/>
            <person name="Pelletier E."/>
            <person name="Mangenot S."/>
            <person name="Rattei T."/>
            <person name="Lehner A."/>
            <person name="Taylor M.W."/>
            <person name="Horn M."/>
            <person name="Daims H."/>
            <person name="Bartol-Mavel D."/>
            <person name="Wincker P."/>
            <person name="Barbe V."/>
            <person name="Fonknechten N."/>
            <person name="Vallenet D."/>
            <person name="Segurens B."/>
            <person name="Schenowitz-Truong C."/>
            <person name="Medigue C."/>
            <person name="Collingro A."/>
            <person name="Snel B."/>
            <person name="Dutilh B.E."/>
            <person name="OpDenCamp H.J.M."/>
            <person name="vanDerDrift C."/>
            <person name="Cirpus I."/>
            <person name="vanDePas-Schoonen K.T."/>
            <person name="Harhangi H.R."/>
            <person name="vanNiftrik L."/>
            <person name="Schmid M."/>
            <person name="Keltjens J."/>
            <person name="vanDeVossenberg J."/>
            <person name="Kartal B."/>
            <person name="Meier H."/>
            <person name="Frishman D."/>
            <person name="Huynen M.A."/>
            <person name="Mewes H."/>
            <person name="Weissenbach J."/>
            <person name="Jetten M.S.M."/>
            <person name="Wagner M."/>
            <person name="LePaslier D."/>
        </authorList>
    </citation>
    <scope>NUCLEOTIDE SEQUENCE</scope>
</reference>
<dbReference type="Proteomes" id="UP000221734">
    <property type="component" value="Chromosome Kuenenia_stuttgartiensis_MBR1"/>
</dbReference>
<dbReference type="Proteomes" id="UP000501926">
    <property type="component" value="Chromosome"/>
</dbReference>
<gene>
    <name evidence="5" type="ORF">KsCSTR_08940</name>
    <name evidence="6" type="ORF">KSMBR1_1382</name>
    <name evidence="4" type="ORF">kustd1615</name>
</gene>
<evidence type="ECO:0000313" key="7">
    <source>
        <dbReference type="Proteomes" id="UP000221734"/>
    </source>
</evidence>
<name>Q1PZ52_KUEST</name>
<evidence type="ECO:0000256" key="1">
    <source>
        <dbReference type="ARBA" id="ARBA00022747"/>
    </source>
</evidence>
<evidence type="ECO:0000256" key="2">
    <source>
        <dbReference type="ARBA" id="ARBA00023125"/>
    </source>
</evidence>
<organism evidence="4">
    <name type="scientific">Kuenenia stuttgartiensis</name>
    <dbReference type="NCBI Taxonomy" id="174633"/>
    <lineage>
        <taxon>Bacteria</taxon>
        <taxon>Pseudomonadati</taxon>
        <taxon>Planctomycetota</taxon>
        <taxon>Candidatus Brocadiia</taxon>
        <taxon>Candidatus Brocadiales</taxon>
        <taxon>Candidatus Brocadiaceae</taxon>
        <taxon>Candidatus Kuenenia</taxon>
    </lineage>
</organism>
<dbReference type="GO" id="GO:0003677">
    <property type="term" value="F:DNA binding"/>
    <property type="evidence" value="ECO:0007669"/>
    <property type="project" value="UniProtKB-KW"/>
</dbReference>
<dbReference type="EMBL" id="CT573072">
    <property type="protein sequence ID" value="CAJ72360.1"/>
    <property type="molecule type" value="Genomic_DNA"/>
</dbReference>
<keyword evidence="7" id="KW-1185">Reference proteome</keyword>
<proteinExistence type="predicted"/>
<evidence type="ECO:0000313" key="5">
    <source>
        <dbReference type="EMBL" id="QII10273.1"/>
    </source>
</evidence>
<protein>
    <recommendedName>
        <fullName evidence="9">Type I restriction modification DNA specificity domain-containing protein</fullName>
    </recommendedName>
</protein>
<dbReference type="GO" id="GO:0009307">
    <property type="term" value="P:DNA restriction-modification system"/>
    <property type="evidence" value="ECO:0007669"/>
    <property type="project" value="UniProtKB-KW"/>
</dbReference>